<proteinExistence type="predicted"/>
<dbReference type="EMBL" id="MJBS01000088">
    <property type="protein sequence ID" value="OHE95077.1"/>
    <property type="molecule type" value="Genomic_DNA"/>
</dbReference>
<name>A0A1G4B122_9PEZI</name>
<evidence type="ECO:0000313" key="3">
    <source>
        <dbReference type="Proteomes" id="UP000176998"/>
    </source>
</evidence>
<protein>
    <submittedName>
        <fullName evidence="2">Uncharacterized protein</fullName>
    </submittedName>
</protein>
<feature type="compositionally biased region" description="Polar residues" evidence="1">
    <location>
        <begin position="24"/>
        <end position="47"/>
    </location>
</feature>
<comment type="caution">
    <text evidence="2">The sequence shown here is derived from an EMBL/GenBank/DDBJ whole genome shotgun (WGS) entry which is preliminary data.</text>
</comment>
<feature type="region of interest" description="Disordered" evidence="1">
    <location>
        <begin position="692"/>
        <end position="720"/>
    </location>
</feature>
<feature type="compositionally biased region" description="Low complexity" evidence="1">
    <location>
        <begin position="1132"/>
        <end position="1141"/>
    </location>
</feature>
<feature type="compositionally biased region" description="Low complexity" evidence="1">
    <location>
        <begin position="791"/>
        <end position="812"/>
    </location>
</feature>
<dbReference type="GeneID" id="34562740"/>
<evidence type="ECO:0000256" key="1">
    <source>
        <dbReference type="SAM" id="MobiDB-lite"/>
    </source>
</evidence>
<feature type="region of interest" description="Disordered" evidence="1">
    <location>
        <begin position="762"/>
        <end position="859"/>
    </location>
</feature>
<dbReference type="OrthoDB" id="4851868at2759"/>
<evidence type="ECO:0000313" key="2">
    <source>
        <dbReference type="EMBL" id="OHE95077.1"/>
    </source>
</evidence>
<feature type="compositionally biased region" description="Pro residues" evidence="1">
    <location>
        <begin position="966"/>
        <end position="981"/>
    </location>
</feature>
<feature type="region of interest" description="Disordered" evidence="1">
    <location>
        <begin position="203"/>
        <end position="223"/>
    </location>
</feature>
<feature type="region of interest" description="Disordered" evidence="1">
    <location>
        <begin position="932"/>
        <end position="1033"/>
    </location>
</feature>
<gene>
    <name evidence="2" type="ORF">CORC01_09601</name>
</gene>
<keyword evidence="3" id="KW-1185">Reference proteome</keyword>
<feature type="region of interest" description="Disordered" evidence="1">
    <location>
        <begin position="258"/>
        <end position="321"/>
    </location>
</feature>
<dbReference type="AlphaFoldDB" id="A0A1G4B122"/>
<accession>A0A1G4B122</accession>
<feature type="compositionally biased region" description="Polar residues" evidence="1">
    <location>
        <begin position="692"/>
        <end position="712"/>
    </location>
</feature>
<feature type="region of interest" description="Disordered" evidence="1">
    <location>
        <begin position="1054"/>
        <end position="1168"/>
    </location>
</feature>
<organism evidence="2 3">
    <name type="scientific">Colletotrichum orchidophilum</name>
    <dbReference type="NCBI Taxonomy" id="1209926"/>
    <lineage>
        <taxon>Eukaryota</taxon>
        <taxon>Fungi</taxon>
        <taxon>Dikarya</taxon>
        <taxon>Ascomycota</taxon>
        <taxon>Pezizomycotina</taxon>
        <taxon>Sordariomycetes</taxon>
        <taxon>Hypocreomycetidae</taxon>
        <taxon>Glomerellales</taxon>
        <taxon>Glomerellaceae</taxon>
        <taxon>Colletotrichum</taxon>
    </lineage>
</organism>
<feature type="compositionally biased region" description="Basic and acidic residues" evidence="1">
    <location>
        <begin position="1142"/>
        <end position="1151"/>
    </location>
</feature>
<feature type="region of interest" description="Disordered" evidence="1">
    <location>
        <begin position="1"/>
        <end position="73"/>
    </location>
</feature>
<feature type="compositionally biased region" description="Low complexity" evidence="1">
    <location>
        <begin position="269"/>
        <end position="290"/>
    </location>
</feature>
<dbReference type="STRING" id="1209926.A0A1G4B122"/>
<dbReference type="RefSeq" id="XP_022472239.1">
    <property type="nucleotide sequence ID" value="XM_022621230.1"/>
</dbReference>
<dbReference type="Proteomes" id="UP000176998">
    <property type="component" value="Unassembled WGS sequence"/>
</dbReference>
<feature type="compositionally biased region" description="Low complexity" evidence="1">
    <location>
        <begin position="1112"/>
        <end position="1121"/>
    </location>
</feature>
<reference evidence="2 3" key="1">
    <citation type="submission" date="2016-09" db="EMBL/GenBank/DDBJ databases">
        <authorList>
            <person name="Capua I."/>
            <person name="De Benedictis P."/>
            <person name="Joannis T."/>
            <person name="Lombin L.H."/>
            <person name="Cattoli G."/>
        </authorList>
    </citation>
    <scope>NUCLEOTIDE SEQUENCE [LARGE SCALE GENOMIC DNA]</scope>
    <source>
        <strain evidence="2 3">IMI 309357</strain>
    </source>
</reference>
<feature type="region of interest" description="Disordered" evidence="1">
    <location>
        <begin position="636"/>
        <end position="666"/>
    </location>
</feature>
<feature type="region of interest" description="Disordered" evidence="1">
    <location>
        <begin position="875"/>
        <end position="895"/>
    </location>
</feature>
<feature type="compositionally biased region" description="Polar residues" evidence="1">
    <location>
        <begin position="636"/>
        <end position="655"/>
    </location>
</feature>
<feature type="compositionally biased region" description="Basic and acidic residues" evidence="1">
    <location>
        <begin position="820"/>
        <end position="837"/>
    </location>
</feature>
<sequence>MAPKPKKTDSSQLSRLRSDSSHSPALTSDNPRLFSSSAQTQPHQSTPRSDEAARFTPLSRLFRRNRTSTTPNDAHQLALEASLPIFEPNSPAPAPAPAPPLPTPLLAGCPGREITGAKSNGREWACDLDEPPVLGYSEELSKTEFHEHPLAHYIELEKGWEKHQLALYGLILPAKVENGTPIYTWESDPEDEEDMDKALVLSKEKRQPSKPGTQGERPRTPSNILHKVKSFATFIAMSDVEKDVPELPTLKELLDQFGLPPATPHESAPRSFLRPTRSSSSLRPKTPTRSVPSATKLRYKRSAGIERSQISNPIAPEEMRRVGSDFSQAMARRSRNVSGGERDSLYASSLRSPSNLISPSISSSVPLYLLQPQHPTIYFGNNEAPPEFWLAPPRLSPMEYARQYLIAKANADREQMDCTVRKPGSIWAWTEDFKEFLLLPQLPAGLERNFLPTDGKHWKLSKMAPSSNHKDAGKRSSFIPLFLDLGPSSPLMPAHFHSNSYSFIGPGHKYRSSSDGFSLNRPASARYESLLQSTRLLLNDPSTPIANEDKNCFTEVFAPQFMRRQKLQHTLDDALTPQVEDETFYQSMSDNEADIEDTSSIYSQDSAVTAVRHPLTGCRPPPTDLMLLAPTTSEFGNEESLTPRQEENLPSNVAHSQERASRRSPVLQALSYTPRSESAQSYATHEQTYGFSDNRYSQAPSSTISNFSSQATGPAVDQHNRYSAASQVSSATSVSTSASFRLPIQETPAFLANDYAKASRKYARHAGTEKPAPETSSRITHSGAKDPLPPSRSSVTKHSSSSSGLPTSVTSLAADSGAYYREKRLPKRPEPAQRDPVTEAIESRNSNLPSLHVRRRRAVPSLPQISASQAYPKPLRLSTMKSPGPASTAANSDRAVSAASTGTVVPSTSRLIADIGNELDREMEEVLSPRSAALAQRSMTPKNDADVATPTRRPRQVQSMKSIPFDAPPLPAPNKPLPSIPRPKSKPEAAGSAFIDANFGPGPARSYVPARPPPPIPVLKPIDTTSPSAFDTSFDDAVTRADFSIKRDRTVRPAVSMAAMSPRPTPLVDQRQQRAHQQGPAAYVQKPANVPSRFLGKMASMAELKHRRDTNSSRSTDSENSVGMRTFLSEDSAAPAAAPSSSRDKSMEGSKRKFLSNLFKRNRKDGEK</sequence>